<dbReference type="EMBL" id="FJUY01000009">
    <property type="protein sequence ID" value="CZT20262.1"/>
    <property type="molecule type" value="Genomic_DNA"/>
</dbReference>
<dbReference type="OrthoDB" id="3626626at2759"/>
<sequence length="184" mass="21064">MANCSGKQASDELDNRIQSLCQEIQDMILETFLEAQIPCAVVLTNGYKSPVGLQLNRKIRGKFAKKYYGRTTFEIFGIVNKYDFHPAGLKIGRIDRKHLPLMRHLEATYIHQEKWYQNLLPGYEQFIVTLIQLELCEALEDYAGENLKHLDVVVGHMSVASDDRRMFDSKGVFLKERSSPGGRP</sequence>
<gene>
    <name evidence="1" type="ORF">RCC_06120</name>
</gene>
<dbReference type="GeneID" id="35601264"/>
<proteinExistence type="predicted"/>
<dbReference type="RefSeq" id="XP_023627151.1">
    <property type="nucleotide sequence ID" value="XM_023771383.1"/>
</dbReference>
<protein>
    <submittedName>
        <fullName evidence="1">Uncharacterized protein</fullName>
    </submittedName>
</protein>
<keyword evidence="2" id="KW-1185">Reference proteome</keyword>
<evidence type="ECO:0000313" key="1">
    <source>
        <dbReference type="EMBL" id="CZT20262.1"/>
    </source>
</evidence>
<name>A0A2D3USF7_9PEZI</name>
<dbReference type="AlphaFoldDB" id="A0A2D3USF7"/>
<organism evidence="1 2">
    <name type="scientific">Ramularia collo-cygni</name>
    <dbReference type="NCBI Taxonomy" id="112498"/>
    <lineage>
        <taxon>Eukaryota</taxon>
        <taxon>Fungi</taxon>
        <taxon>Dikarya</taxon>
        <taxon>Ascomycota</taxon>
        <taxon>Pezizomycotina</taxon>
        <taxon>Dothideomycetes</taxon>
        <taxon>Dothideomycetidae</taxon>
        <taxon>Mycosphaerellales</taxon>
        <taxon>Mycosphaerellaceae</taxon>
        <taxon>Ramularia</taxon>
    </lineage>
</organism>
<dbReference type="Proteomes" id="UP000225277">
    <property type="component" value="Unassembled WGS sequence"/>
</dbReference>
<accession>A0A2D3USF7</accession>
<evidence type="ECO:0000313" key="2">
    <source>
        <dbReference type="Proteomes" id="UP000225277"/>
    </source>
</evidence>
<reference evidence="1 2" key="1">
    <citation type="submission" date="2016-03" db="EMBL/GenBank/DDBJ databases">
        <authorList>
            <person name="Ploux O."/>
        </authorList>
    </citation>
    <scope>NUCLEOTIDE SEQUENCE [LARGE SCALE GENOMIC DNA]</scope>
    <source>
        <strain evidence="1 2">URUG2</strain>
    </source>
</reference>